<reference evidence="1 2" key="1">
    <citation type="submission" date="2021-07" db="EMBL/GenBank/DDBJ databases">
        <title>Genome data of Colletotrichum spaethianum.</title>
        <authorList>
            <person name="Utami Y.D."/>
            <person name="Hiruma K."/>
        </authorList>
    </citation>
    <scope>NUCLEOTIDE SEQUENCE [LARGE SCALE GENOMIC DNA]</scope>
    <source>
        <strain evidence="1 2">MAFF 242679</strain>
    </source>
</reference>
<keyword evidence="2" id="KW-1185">Reference proteome</keyword>
<dbReference type="AlphaFoldDB" id="A0AA37GD36"/>
<evidence type="ECO:0000313" key="2">
    <source>
        <dbReference type="Proteomes" id="UP001055172"/>
    </source>
</evidence>
<accession>A0AA37GD36</accession>
<proteinExistence type="predicted"/>
<name>A0AA37GD36_9PEZI</name>
<comment type="caution">
    <text evidence="1">The sequence shown here is derived from an EMBL/GenBank/DDBJ whole genome shotgun (WGS) entry which is preliminary data.</text>
</comment>
<organism evidence="1 2">
    <name type="scientific">Colletotrichum liriopes</name>
    <dbReference type="NCBI Taxonomy" id="708192"/>
    <lineage>
        <taxon>Eukaryota</taxon>
        <taxon>Fungi</taxon>
        <taxon>Dikarya</taxon>
        <taxon>Ascomycota</taxon>
        <taxon>Pezizomycotina</taxon>
        <taxon>Sordariomycetes</taxon>
        <taxon>Hypocreomycetidae</taxon>
        <taxon>Glomerellales</taxon>
        <taxon>Glomerellaceae</taxon>
        <taxon>Colletotrichum</taxon>
        <taxon>Colletotrichum spaethianum species complex</taxon>
    </lineage>
</organism>
<evidence type="ECO:0000313" key="1">
    <source>
        <dbReference type="EMBL" id="GJC78665.1"/>
    </source>
</evidence>
<protein>
    <submittedName>
        <fullName evidence="1">Uncharacterized protein</fullName>
    </submittedName>
</protein>
<gene>
    <name evidence="1" type="ORF">ColLi_01503</name>
</gene>
<dbReference type="EMBL" id="BPPX01000003">
    <property type="protein sequence ID" value="GJC78665.1"/>
    <property type="molecule type" value="Genomic_DNA"/>
</dbReference>
<sequence length="63" mass="7148">MALHSSQRFNDIDSSEACFFTDLTNNRIFDSPIRVFHFAARNLENIGIVAFVGVPSEEEDLRS</sequence>
<dbReference type="Proteomes" id="UP001055172">
    <property type="component" value="Unassembled WGS sequence"/>
</dbReference>